<feature type="region of interest" description="Disordered" evidence="1">
    <location>
        <begin position="50"/>
        <end position="75"/>
    </location>
</feature>
<organism evidence="2 3">
    <name type="scientific">Clarias magur</name>
    <name type="common">Asian catfish</name>
    <name type="synonym">Macropteronotus magur</name>
    <dbReference type="NCBI Taxonomy" id="1594786"/>
    <lineage>
        <taxon>Eukaryota</taxon>
        <taxon>Metazoa</taxon>
        <taxon>Chordata</taxon>
        <taxon>Craniata</taxon>
        <taxon>Vertebrata</taxon>
        <taxon>Euteleostomi</taxon>
        <taxon>Actinopterygii</taxon>
        <taxon>Neopterygii</taxon>
        <taxon>Teleostei</taxon>
        <taxon>Ostariophysi</taxon>
        <taxon>Siluriformes</taxon>
        <taxon>Clariidae</taxon>
        <taxon>Clarias</taxon>
    </lineage>
</organism>
<keyword evidence="3" id="KW-1185">Reference proteome</keyword>
<protein>
    <submittedName>
        <fullName evidence="2">Eukaryotic translation initiation factor 3 subunit A</fullName>
    </submittedName>
</protein>
<keyword evidence="2" id="KW-0396">Initiation factor</keyword>
<proteinExistence type="predicted"/>
<dbReference type="AlphaFoldDB" id="A0A8J4U6K4"/>
<keyword evidence="2" id="KW-0648">Protein biosynthesis</keyword>
<name>A0A8J4U6K4_CLAMG</name>
<dbReference type="GO" id="GO:0003743">
    <property type="term" value="F:translation initiation factor activity"/>
    <property type="evidence" value="ECO:0007669"/>
    <property type="project" value="UniProtKB-KW"/>
</dbReference>
<gene>
    <name evidence="2" type="primary">eif3a</name>
    <name evidence="2" type="ORF">DAT39_004310</name>
</gene>
<dbReference type="EMBL" id="QNUK01000038">
    <property type="protein sequence ID" value="KAF5905944.1"/>
    <property type="molecule type" value="Genomic_DNA"/>
</dbReference>
<evidence type="ECO:0000256" key="1">
    <source>
        <dbReference type="SAM" id="MobiDB-lite"/>
    </source>
</evidence>
<dbReference type="Proteomes" id="UP000727407">
    <property type="component" value="Unassembled WGS sequence"/>
</dbReference>
<sequence length="115" mass="12839">MLNSSTALGQFIAQLIASVVCRTGHFYGFTLRAAFKHIRLFFPRQPQNLNRSRKGREEAEVYEEGEAEHRGAETARRRAAASFGFGHGVVDETHLSDAGKRERGVFRGTGRSGRM</sequence>
<evidence type="ECO:0000313" key="2">
    <source>
        <dbReference type="EMBL" id="KAF5905944.1"/>
    </source>
</evidence>
<reference evidence="2" key="1">
    <citation type="submission" date="2020-07" db="EMBL/GenBank/DDBJ databases">
        <title>Clarias magur genome sequencing, assembly and annotation.</title>
        <authorList>
            <person name="Kushwaha B."/>
            <person name="Kumar R."/>
            <person name="Das P."/>
            <person name="Joshi C.G."/>
            <person name="Kumar D."/>
            <person name="Nagpure N.S."/>
            <person name="Pandey M."/>
            <person name="Agarwal S."/>
            <person name="Srivastava S."/>
            <person name="Singh M."/>
            <person name="Sahoo L."/>
            <person name="Jayasankar P."/>
            <person name="Meher P.K."/>
            <person name="Koringa P.G."/>
            <person name="Iquebal M.A."/>
            <person name="Das S.P."/>
            <person name="Bit A."/>
            <person name="Patnaik S."/>
            <person name="Patel N."/>
            <person name="Shah T.M."/>
            <person name="Hinsu A."/>
            <person name="Jena J.K."/>
        </authorList>
    </citation>
    <scope>NUCLEOTIDE SEQUENCE</scope>
    <source>
        <strain evidence="2">CIFAMagur01</strain>
        <tissue evidence="2">Testis</tissue>
    </source>
</reference>
<evidence type="ECO:0000313" key="3">
    <source>
        <dbReference type="Proteomes" id="UP000727407"/>
    </source>
</evidence>
<accession>A0A8J4U6K4</accession>
<comment type="caution">
    <text evidence="2">The sequence shown here is derived from an EMBL/GenBank/DDBJ whole genome shotgun (WGS) entry which is preliminary data.</text>
</comment>